<dbReference type="EMBL" id="KQ965737">
    <property type="protein sequence ID" value="KXS19966.1"/>
    <property type="molecule type" value="Genomic_DNA"/>
</dbReference>
<evidence type="ECO:0000313" key="3">
    <source>
        <dbReference type="Proteomes" id="UP000070544"/>
    </source>
</evidence>
<dbReference type="OrthoDB" id="10685873at2759"/>
<feature type="region of interest" description="Disordered" evidence="1">
    <location>
        <begin position="73"/>
        <end position="107"/>
    </location>
</feature>
<evidence type="ECO:0000313" key="2">
    <source>
        <dbReference type="EMBL" id="KXS19966.1"/>
    </source>
</evidence>
<accession>A0A139ATB6</accession>
<proteinExistence type="predicted"/>
<feature type="compositionally biased region" description="Low complexity" evidence="1">
    <location>
        <begin position="90"/>
        <end position="107"/>
    </location>
</feature>
<gene>
    <name evidence="2" type="ORF">M427DRAFT_52785</name>
</gene>
<protein>
    <submittedName>
        <fullName evidence="2">Uncharacterized protein</fullName>
    </submittedName>
</protein>
<reference evidence="2 3" key="1">
    <citation type="journal article" date="2015" name="Genome Biol. Evol.">
        <title>Phylogenomic analyses indicate that early fungi evolved digesting cell walls of algal ancestors of land plants.</title>
        <authorList>
            <person name="Chang Y."/>
            <person name="Wang S."/>
            <person name="Sekimoto S."/>
            <person name="Aerts A.L."/>
            <person name="Choi C."/>
            <person name="Clum A."/>
            <person name="LaButti K.M."/>
            <person name="Lindquist E.A."/>
            <person name="Yee Ngan C."/>
            <person name="Ohm R.A."/>
            <person name="Salamov A.A."/>
            <person name="Grigoriev I.V."/>
            <person name="Spatafora J.W."/>
            <person name="Berbee M.L."/>
        </authorList>
    </citation>
    <scope>NUCLEOTIDE SEQUENCE [LARGE SCALE GENOMIC DNA]</scope>
    <source>
        <strain evidence="2 3">JEL478</strain>
    </source>
</reference>
<keyword evidence="3" id="KW-1185">Reference proteome</keyword>
<organism evidence="2 3">
    <name type="scientific">Gonapodya prolifera (strain JEL478)</name>
    <name type="common">Monoblepharis prolifera</name>
    <dbReference type="NCBI Taxonomy" id="1344416"/>
    <lineage>
        <taxon>Eukaryota</taxon>
        <taxon>Fungi</taxon>
        <taxon>Fungi incertae sedis</taxon>
        <taxon>Chytridiomycota</taxon>
        <taxon>Chytridiomycota incertae sedis</taxon>
        <taxon>Monoblepharidomycetes</taxon>
        <taxon>Monoblepharidales</taxon>
        <taxon>Gonapodyaceae</taxon>
        <taxon>Gonapodya</taxon>
    </lineage>
</organism>
<name>A0A139ATB6_GONPJ</name>
<feature type="compositionally biased region" description="Low complexity" evidence="1">
    <location>
        <begin position="305"/>
        <end position="316"/>
    </location>
</feature>
<feature type="region of interest" description="Disordered" evidence="1">
    <location>
        <begin position="1"/>
        <end position="20"/>
    </location>
</feature>
<feature type="region of interest" description="Disordered" evidence="1">
    <location>
        <begin position="221"/>
        <end position="316"/>
    </location>
</feature>
<evidence type="ECO:0000256" key="1">
    <source>
        <dbReference type="SAM" id="MobiDB-lite"/>
    </source>
</evidence>
<dbReference type="Proteomes" id="UP000070544">
    <property type="component" value="Unassembled WGS sequence"/>
</dbReference>
<feature type="compositionally biased region" description="Basic and acidic residues" evidence="1">
    <location>
        <begin position="73"/>
        <end position="83"/>
    </location>
</feature>
<dbReference type="AlphaFoldDB" id="A0A139ATB6"/>
<feature type="compositionally biased region" description="Basic and acidic residues" evidence="1">
    <location>
        <begin position="246"/>
        <end position="256"/>
    </location>
</feature>
<sequence>MAQAPSTFPRGVHDTQDGVSDGAEALTLPLKPSTFPRALDVPTIMVTPAESFDTLPRPRRHATFGPRASSDLDFHYPTLDRRPRPPILRLPPSDVSSHTSSQSLQPSHPAADLHLIDLISLQKDSPCTTPSTPDVDLSAITDPSILLSLLAKTSIFVPDARAPILHRLADLVLLAKSNPSEARLPDGETYRSTMRVLWSARRMSKFRRSEWDELMERIEAADEEDAGSDATVSDGGGDGDGDGADTEAHAEGEHGHGHGHGRGVGEGEAEDEVRSEAAKSTSTDATRAMHVDLASHDSTGGTYPRTGMATATTTRRGYLSLSSLLGRKK</sequence>